<reference evidence="2 3" key="1">
    <citation type="journal article" date="2020" name="Appl. Microbiol. Biotechnol.">
        <title>Targeted gene deletion in Brettanomyces bruxellensis with an expression-free CRISPR-Cas9 system.</title>
        <authorList>
            <person name="Varela C."/>
            <person name="Bartel C."/>
            <person name="Onetto C."/>
            <person name="Borneman A."/>
        </authorList>
    </citation>
    <scope>NUCLEOTIDE SEQUENCE [LARGE SCALE GENOMIC DNA]</scope>
    <source>
        <strain evidence="2 3">AWRI1613</strain>
    </source>
</reference>
<gene>
    <name evidence="2" type="ORF">HII12_003469</name>
</gene>
<dbReference type="InterPro" id="IPR002048">
    <property type="entry name" value="EF_hand_dom"/>
</dbReference>
<feature type="domain" description="EF-hand" evidence="1">
    <location>
        <begin position="289"/>
        <end position="312"/>
    </location>
</feature>
<accession>A0A8H6ETK3</accession>
<dbReference type="InterPro" id="IPR027746">
    <property type="entry name" value="TTL"/>
</dbReference>
<dbReference type="NCBIfam" id="TIGR00087">
    <property type="entry name" value="surE"/>
    <property type="match status" value="1"/>
</dbReference>
<dbReference type="InterPro" id="IPR036523">
    <property type="entry name" value="SurE-like_sf"/>
</dbReference>
<proteinExistence type="predicted"/>
<evidence type="ECO:0000313" key="2">
    <source>
        <dbReference type="EMBL" id="KAF6009923.1"/>
    </source>
</evidence>
<organism evidence="2 3">
    <name type="scientific">Dekkera bruxellensis</name>
    <name type="common">Brettanomyces custersii</name>
    <dbReference type="NCBI Taxonomy" id="5007"/>
    <lineage>
        <taxon>Eukaryota</taxon>
        <taxon>Fungi</taxon>
        <taxon>Dikarya</taxon>
        <taxon>Ascomycota</taxon>
        <taxon>Saccharomycotina</taxon>
        <taxon>Pichiomycetes</taxon>
        <taxon>Pichiales</taxon>
        <taxon>Pichiaceae</taxon>
        <taxon>Brettanomyces</taxon>
    </lineage>
</organism>
<evidence type="ECO:0000259" key="1">
    <source>
        <dbReference type="PROSITE" id="PS50222"/>
    </source>
</evidence>
<dbReference type="GO" id="GO:0000932">
    <property type="term" value="C:P-body"/>
    <property type="evidence" value="ECO:0007669"/>
    <property type="project" value="TreeGrafter"/>
</dbReference>
<sequence>MRVLLVNDDGGPNDLASPYVKYLVEAIEKHTNWDLKIVVPISQKSWIGKAHFAGRDVTVKYIYSSIEHPEDNSYHGPFGLPQEKLRANKALKEWCLVDDGTPATCADIGINHIMGRDNVDLVLSGPNVGRNSTSLYALSSGTIGGAMEGCSHGKKAIALSFAYEKRFDTDPEILKQAALISVKTVEQLYSSWADGVDLYTINIPLISDLKFGKTRIFRTPMLRNRWKKSLFSESSRKLEDSDSRHLDIVDESVSAGQLYKWSPDFELVHRDVAASTEFTDGKAISQGYVSVTALKTAFAQVDKENTGEIHLE</sequence>
<dbReference type="Proteomes" id="UP000568158">
    <property type="component" value="Unassembled WGS sequence"/>
</dbReference>
<dbReference type="InterPro" id="IPR002828">
    <property type="entry name" value="SurE-like_Pase/nucleotidase"/>
</dbReference>
<comment type="caution">
    <text evidence="2">The sequence shown here is derived from an EMBL/GenBank/DDBJ whole genome shotgun (WGS) entry which is preliminary data.</text>
</comment>
<dbReference type="AlphaFoldDB" id="A0A8H6ETK3"/>
<dbReference type="PANTHER" id="PTHR47551">
    <property type="entry name" value="TUBULIN--TYROSINE LIGASE PBY1-RELATED"/>
    <property type="match status" value="1"/>
</dbReference>
<dbReference type="SUPFAM" id="SSF64167">
    <property type="entry name" value="SurE-like"/>
    <property type="match status" value="1"/>
</dbReference>
<dbReference type="Gene3D" id="3.40.1210.10">
    <property type="entry name" value="Survival protein SurE-like phosphatase/nucleotidase"/>
    <property type="match status" value="1"/>
</dbReference>
<dbReference type="GO" id="GO:0005509">
    <property type="term" value="F:calcium ion binding"/>
    <property type="evidence" value="ECO:0007669"/>
    <property type="project" value="InterPro"/>
</dbReference>
<dbReference type="PANTHER" id="PTHR47551:SF1">
    <property type="entry name" value="TUBULIN--TYROSINE LIGASE PBY1-RELATED"/>
    <property type="match status" value="1"/>
</dbReference>
<dbReference type="EMBL" id="JABCYN010000030">
    <property type="protein sequence ID" value="KAF6009923.1"/>
    <property type="molecule type" value="Genomic_DNA"/>
</dbReference>
<name>A0A8H6ETK3_DEKBR</name>
<dbReference type="PROSITE" id="PS50222">
    <property type="entry name" value="EF_HAND_2"/>
    <property type="match status" value="1"/>
</dbReference>
<protein>
    <recommendedName>
        <fullName evidence="1">EF-hand domain-containing protein</fullName>
    </recommendedName>
</protein>
<dbReference type="GO" id="GO:0016787">
    <property type="term" value="F:hydrolase activity"/>
    <property type="evidence" value="ECO:0007669"/>
    <property type="project" value="InterPro"/>
</dbReference>
<evidence type="ECO:0000313" key="3">
    <source>
        <dbReference type="Proteomes" id="UP000568158"/>
    </source>
</evidence>
<dbReference type="Pfam" id="PF01975">
    <property type="entry name" value="SurE"/>
    <property type="match status" value="1"/>
</dbReference>